<feature type="domain" description="TonB C-terminal" evidence="2">
    <location>
        <begin position="40"/>
        <end position="110"/>
    </location>
</feature>
<dbReference type="AlphaFoldDB" id="A0A2K8Z5C0"/>
<name>A0A2K8Z5C0_9BACT</name>
<evidence type="ECO:0000313" key="3">
    <source>
        <dbReference type="EMBL" id="AUD05087.1"/>
    </source>
</evidence>
<dbReference type="GO" id="GO:0055085">
    <property type="term" value="P:transmembrane transport"/>
    <property type="evidence" value="ECO:0007669"/>
    <property type="project" value="InterPro"/>
</dbReference>
<protein>
    <recommendedName>
        <fullName evidence="2">TonB C-terminal domain-containing protein</fullName>
    </recommendedName>
</protein>
<sequence>MKTLLASLVITLFTASLSWAQAAESSLNTDLSFRQALKSIRYPALAHQPERTAKVYVDFVITKEGKVADVKLLKMGSIDNAFIEEVNRLVAQLPTQKSTYAGEYVLPVVFESHNKPGVYQPTVSDRAAFDRTFVQLSHSKALLNELYVAAN</sequence>
<dbReference type="RefSeq" id="WP_100991533.1">
    <property type="nucleotide sequence ID" value="NZ_CP025096.1"/>
</dbReference>
<evidence type="ECO:0000259" key="2">
    <source>
        <dbReference type="Pfam" id="PF03544"/>
    </source>
</evidence>
<proteinExistence type="predicted"/>
<gene>
    <name evidence="3" type="ORF">CWM47_26525</name>
</gene>
<evidence type="ECO:0000256" key="1">
    <source>
        <dbReference type="SAM" id="SignalP"/>
    </source>
</evidence>
<dbReference type="Gene3D" id="3.30.1150.10">
    <property type="match status" value="1"/>
</dbReference>
<organism evidence="3 4">
    <name type="scientific">Spirosoma pollinicola</name>
    <dbReference type="NCBI Taxonomy" id="2057025"/>
    <lineage>
        <taxon>Bacteria</taxon>
        <taxon>Pseudomonadati</taxon>
        <taxon>Bacteroidota</taxon>
        <taxon>Cytophagia</taxon>
        <taxon>Cytophagales</taxon>
        <taxon>Cytophagaceae</taxon>
        <taxon>Spirosoma</taxon>
    </lineage>
</organism>
<keyword evidence="4" id="KW-1185">Reference proteome</keyword>
<evidence type="ECO:0000313" key="4">
    <source>
        <dbReference type="Proteomes" id="UP000232883"/>
    </source>
</evidence>
<reference evidence="3 4" key="1">
    <citation type="submission" date="2017-11" db="EMBL/GenBank/DDBJ databases">
        <title>Taxonomic description and genome sequences of Spirosoma HA7 sp. nov., isolated from pollen microhabitat of Corylus avellana.</title>
        <authorList>
            <person name="Ambika Manirajan B."/>
            <person name="Suarez C."/>
            <person name="Ratering S."/>
            <person name="Geissler-Plaum R."/>
            <person name="Cardinale M."/>
            <person name="Sylvia S."/>
        </authorList>
    </citation>
    <scope>NUCLEOTIDE SEQUENCE [LARGE SCALE GENOMIC DNA]</scope>
    <source>
        <strain evidence="3 4">HA7</strain>
    </source>
</reference>
<dbReference type="InterPro" id="IPR037682">
    <property type="entry name" value="TonB_C"/>
</dbReference>
<dbReference type="Proteomes" id="UP000232883">
    <property type="component" value="Chromosome"/>
</dbReference>
<feature type="chain" id="PRO_5014707348" description="TonB C-terminal domain-containing protein" evidence="1">
    <location>
        <begin position="23"/>
        <end position="151"/>
    </location>
</feature>
<dbReference type="Pfam" id="PF03544">
    <property type="entry name" value="TonB_C"/>
    <property type="match status" value="1"/>
</dbReference>
<dbReference type="EMBL" id="CP025096">
    <property type="protein sequence ID" value="AUD05087.1"/>
    <property type="molecule type" value="Genomic_DNA"/>
</dbReference>
<accession>A0A2K8Z5C0</accession>
<dbReference type="SUPFAM" id="SSF74653">
    <property type="entry name" value="TolA/TonB C-terminal domain"/>
    <property type="match status" value="1"/>
</dbReference>
<keyword evidence="1" id="KW-0732">Signal</keyword>
<dbReference type="KEGG" id="spir:CWM47_26525"/>
<feature type="signal peptide" evidence="1">
    <location>
        <begin position="1"/>
        <end position="22"/>
    </location>
</feature>
<dbReference type="OrthoDB" id="958704at2"/>